<accession>A0A542DMW3</accession>
<comment type="caution">
    <text evidence="2">The sequence shown here is derived from an EMBL/GenBank/DDBJ whole genome shotgun (WGS) entry which is preliminary data.</text>
</comment>
<dbReference type="PANTHER" id="PTHR32015">
    <property type="entry name" value="FASTING INDUCED LIPASE"/>
    <property type="match status" value="1"/>
</dbReference>
<protein>
    <submittedName>
        <fullName evidence="2">Lipase (Class 2)</fullName>
    </submittedName>
</protein>
<dbReference type="Proteomes" id="UP000320876">
    <property type="component" value="Unassembled WGS sequence"/>
</dbReference>
<dbReference type="SUPFAM" id="SSF53474">
    <property type="entry name" value="alpha/beta-Hydrolases"/>
    <property type="match status" value="1"/>
</dbReference>
<keyword evidence="3" id="KW-1185">Reference proteome</keyword>
<sequence length="321" mass="33911">MRTALSRLSSLLSCLLVAALAVLVTPAIAQADTEPLPVPWSLAAAVPAQLAAPNSPPPGANDWDCEPSEQHPNPVVLVHGLGANQTVNWQTFSPLLANEGYCVFSLTYGVPGDPLPVYQPGGLLPMERSAEELATFVDRVLASTGAATVDILGHSEGTLMPSYYVRFLGGESKVDKYVSLTPLWQGTTLLGLSALYQHAKLFGLDKVVDGVLDPICGSCRQFLQGSDYLKKLHAKGIFAPEVQYTNIVTRYDEAVIPYTSGVAEAPNVHNVVLQEECGLDFAEHAAVAADPVAAGHVLNALDPADPEPVPCVLVTPLGAAR</sequence>
<feature type="chain" id="PRO_5039722532" evidence="1">
    <location>
        <begin position="30"/>
        <end position="321"/>
    </location>
</feature>
<name>A0A542DMW3_AMYCI</name>
<dbReference type="AlphaFoldDB" id="A0A542DMW3"/>
<dbReference type="EMBL" id="VFML01000001">
    <property type="protein sequence ID" value="TQJ04431.1"/>
    <property type="molecule type" value="Genomic_DNA"/>
</dbReference>
<evidence type="ECO:0000313" key="3">
    <source>
        <dbReference type="Proteomes" id="UP000320876"/>
    </source>
</evidence>
<gene>
    <name evidence="2" type="ORF">FB471_4225</name>
</gene>
<dbReference type="InterPro" id="IPR029058">
    <property type="entry name" value="AB_hydrolase_fold"/>
</dbReference>
<dbReference type="RefSeq" id="WP_142000107.1">
    <property type="nucleotide sequence ID" value="NZ_VFML01000001.1"/>
</dbReference>
<dbReference type="Gene3D" id="3.40.50.1820">
    <property type="entry name" value="alpha/beta hydrolase"/>
    <property type="match status" value="1"/>
</dbReference>
<dbReference type="GO" id="GO:0016298">
    <property type="term" value="F:lipase activity"/>
    <property type="evidence" value="ECO:0007669"/>
    <property type="project" value="TreeGrafter"/>
</dbReference>
<dbReference type="Pfam" id="PF01674">
    <property type="entry name" value="Lipase_2"/>
    <property type="match status" value="1"/>
</dbReference>
<proteinExistence type="predicted"/>
<dbReference type="OrthoDB" id="8871309at2"/>
<feature type="signal peptide" evidence="1">
    <location>
        <begin position="1"/>
        <end position="29"/>
    </location>
</feature>
<organism evidence="2 3">
    <name type="scientific">Amycolatopsis cihanbeyliensis</name>
    <dbReference type="NCBI Taxonomy" id="1128664"/>
    <lineage>
        <taxon>Bacteria</taxon>
        <taxon>Bacillati</taxon>
        <taxon>Actinomycetota</taxon>
        <taxon>Actinomycetes</taxon>
        <taxon>Pseudonocardiales</taxon>
        <taxon>Pseudonocardiaceae</taxon>
        <taxon>Amycolatopsis</taxon>
    </lineage>
</organism>
<keyword evidence="1" id="KW-0732">Signal</keyword>
<evidence type="ECO:0000313" key="2">
    <source>
        <dbReference type="EMBL" id="TQJ04431.1"/>
    </source>
</evidence>
<dbReference type="PANTHER" id="PTHR32015:SF1">
    <property type="entry name" value="LIPASE"/>
    <property type="match status" value="1"/>
</dbReference>
<reference evidence="2 3" key="1">
    <citation type="submission" date="2019-06" db="EMBL/GenBank/DDBJ databases">
        <title>Sequencing the genomes of 1000 actinobacteria strains.</title>
        <authorList>
            <person name="Klenk H.-P."/>
        </authorList>
    </citation>
    <scope>NUCLEOTIDE SEQUENCE [LARGE SCALE GENOMIC DNA]</scope>
    <source>
        <strain evidence="2 3">DSM 45679</strain>
    </source>
</reference>
<dbReference type="InterPro" id="IPR002918">
    <property type="entry name" value="Lipase_EstA/Esterase_EstB"/>
</dbReference>
<evidence type="ECO:0000256" key="1">
    <source>
        <dbReference type="SAM" id="SignalP"/>
    </source>
</evidence>
<dbReference type="GO" id="GO:0016042">
    <property type="term" value="P:lipid catabolic process"/>
    <property type="evidence" value="ECO:0007669"/>
    <property type="project" value="InterPro"/>
</dbReference>